<feature type="chain" id="PRO_5045097211" evidence="1">
    <location>
        <begin position="21"/>
        <end position="1015"/>
    </location>
</feature>
<keyword evidence="3" id="KW-1185">Reference proteome</keyword>
<reference evidence="2 3" key="1">
    <citation type="journal article" date="2024" name="Appl. Environ. Microbiol.">
        <title>Pontiella agarivorans sp. nov., a novel marine anaerobic bacterium capable of degrading macroalgal polysaccharides and fixing nitrogen.</title>
        <authorList>
            <person name="Liu N."/>
            <person name="Kivenson V."/>
            <person name="Peng X."/>
            <person name="Cui Z."/>
            <person name="Lankiewicz T.S."/>
            <person name="Gosselin K.M."/>
            <person name="English C.J."/>
            <person name="Blair E.M."/>
            <person name="O'Malley M.A."/>
            <person name="Valentine D.L."/>
        </authorList>
    </citation>
    <scope>NUCLEOTIDE SEQUENCE [LARGE SCALE GENOMIC DNA]</scope>
    <source>
        <strain evidence="2 3">NLcol2</strain>
    </source>
</reference>
<gene>
    <name evidence="2" type="ORF">P9H32_04075</name>
</gene>
<name>A0ABU5MUI3_9BACT</name>
<evidence type="ECO:0000256" key="1">
    <source>
        <dbReference type="SAM" id="SignalP"/>
    </source>
</evidence>
<accession>A0ABU5MUI3</accession>
<dbReference type="Proteomes" id="UP001290861">
    <property type="component" value="Unassembled WGS sequence"/>
</dbReference>
<comment type="caution">
    <text evidence="2">The sequence shown here is derived from an EMBL/GenBank/DDBJ whole genome shotgun (WGS) entry which is preliminary data.</text>
</comment>
<sequence length="1015" mass="107736">MRKLLFTALGAASMAAVVQAQDTVLWDDQNPAGGTMNLSAGVFDSSATTSGTNVSTYATEGNDWSTYAGRDWTFTADIYITAAQLANTNVNDDTISWQLLDGTDVLASGGNLTLANASWWTADAWNTVIWKGTFPAASASLANATFAFVNNDKDTHDAGSNYTLDNLSLVCNIPVYDAVLWDDQAPVNGNMMLGATTETAVTGSDTGHGDIGEYNSATHTGQWGNYNSGSDNWEQYAGVEWQLSVDIYITSAQLADPAVLDDTMYYSVAGNAGGYSEVSNLNFVADSWNTVTWFGIMPINPNDLTSASAQVLFNDKATHPAGANLYMDNFKFETQAVPGLPMDTLWNDPNPEGGAMAFTLVTNAFGTGIGEFASDGLGRYVNYGSYNNDWSAYAGQTYTFSFEMYVASAQAGDTNVTDDGLFFQIDGASSGYTSVGDQMIADEWVTVTHSSVFTNEPSALTNSYIRLINNHQDTHPASGPNYYARNFKIEAVAPAEVDDADDLWVDVAPEDGGMMLASISDPFATEQGEIGMFKSADLTGGDISSYGVSNRYWALYAGQDWALTFDIYVSSIQLADANVADDTISYSVAGVAGGSKAISTLVPDEWNTITWTGTFDSDAEALTAVEALLINDDNGTDPVSGPNYFIDNIRLRSVPGVVVVPPDYVTVTNEIEFIAGENYVNGAINGQNSWVAGGSWLVDTASGGTVTCTNNNINMTLLKDIPLPVGDSIEFAVRYKVLGTHVPAGFVYLARIGLTTKTDGTDVGYDGSATRENRAMATLQAQNNANTLRVYGDGWNGPQTGWTALTDGDEWEIRYNLTMGDSAASTVFSVALTNLTSGVGGAYSTPESGVSEIFYSALENGAAYPYFETGGFGSGLTGIEVMSLELIAPQAVVSGYASWVASYGLVGEHGDADADLDGDGMNNLGEYAFGGDPMPGTGAGDIGVIPTYDGSDYTFSVIGDDTLTVNVMTNVNLAVESLWGVHETVPVSNNGVLEEYISNIGQSADNVFIRLEVTK</sequence>
<protein>
    <submittedName>
        <fullName evidence="2">Uncharacterized protein</fullName>
    </submittedName>
</protein>
<organism evidence="2 3">
    <name type="scientific">Pontiella agarivorans</name>
    <dbReference type="NCBI Taxonomy" id="3038953"/>
    <lineage>
        <taxon>Bacteria</taxon>
        <taxon>Pseudomonadati</taxon>
        <taxon>Kiritimatiellota</taxon>
        <taxon>Kiritimatiellia</taxon>
        <taxon>Kiritimatiellales</taxon>
        <taxon>Pontiellaceae</taxon>
        <taxon>Pontiella</taxon>
    </lineage>
</organism>
<dbReference type="RefSeq" id="WP_322607595.1">
    <property type="nucleotide sequence ID" value="NZ_JARVCO010000004.1"/>
</dbReference>
<evidence type="ECO:0000313" key="2">
    <source>
        <dbReference type="EMBL" id="MDZ8117793.1"/>
    </source>
</evidence>
<dbReference type="EMBL" id="JARVCO010000004">
    <property type="protein sequence ID" value="MDZ8117793.1"/>
    <property type="molecule type" value="Genomic_DNA"/>
</dbReference>
<feature type="signal peptide" evidence="1">
    <location>
        <begin position="1"/>
        <end position="20"/>
    </location>
</feature>
<evidence type="ECO:0000313" key="3">
    <source>
        <dbReference type="Proteomes" id="UP001290861"/>
    </source>
</evidence>
<proteinExistence type="predicted"/>
<keyword evidence="1" id="KW-0732">Signal</keyword>